<dbReference type="SUPFAM" id="SSF55785">
    <property type="entry name" value="PYP-like sensor domain (PAS domain)"/>
    <property type="match status" value="5"/>
</dbReference>
<dbReference type="SMART" id="SM00086">
    <property type="entry name" value="PAC"/>
    <property type="match status" value="4"/>
</dbReference>
<evidence type="ECO:0000256" key="6">
    <source>
        <dbReference type="ARBA" id="ARBA00022777"/>
    </source>
</evidence>
<dbReference type="GO" id="GO:0005524">
    <property type="term" value="F:ATP binding"/>
    <property type="evidence" value="ECO:0007669"/>
    <property type="project" value="UniProtKB-KW"/>
</dbReference>
<evidence type="ECO:0000256" key="1">
    <source>
        <dbReference type="ARBA" id="ARBA00000085"/>
    </source>
</evidence>
<dbReference type="SUPFAM" id="SSF52172">
    <property type="entry name" value="CheY-like"/>
    <property type="match status" value="1"/>
</dbReference>
<dbReference type="SMART" id="SM00388">
    <property type="entry name" value="HisKA"/>
    <property type="match status" value="1"/>
</dbReference>
<dbReference type="Gene3D" id="3.30.565.10">
    <property type="entry name" value="Histidine kinase-like ATPase, C-terminal domain"/>
    <property type="match status" value="1"/>
</dbReference>
<keyword evidence="4" id="KW-0808">Transferase</keyword>
<dbReference type="InterPro" id="IPR036890">
    <property type="entry name" value="HATPase_C_sf"/>
</dbReference>
<dbReference type="Pfam" id="PF02518">
    <property type="entry name" value="HATPase_c"/>
    <property type="match status" value="1"/>
</dbReference>
<evidence type="ECO:0000256" key="3">
    <source>
        <dbReference type="ARBA" id="ARBA00022553"/>
    </source>
</evidence>
<feature type="domain" description="PAS" evidence="14">
    <location>
        <begin position="514"/>
        <end position="567"/>
    </location>
</feature>
<comment type="catalytic activity">
    <reaction evidence="1">
        <text>ATP + protein L-histidine = ADP + protein N-phospho-L-histidine.</text>
        <dbReference type="EC" id="2.7.13.3"/>
    </reaction>
</comment>
<feature type="domain" description="PAC" evidence="15">
    <location>
        <begin position="460"/>
        <end position="513"/>
    </location>
</feature>
<dbReference type="GO" id="GO:0000155">
    <property type="term" value="F:phosphorelay sensor kinase activity"/>
    <property type="evidence" value="ECO:0007669"/>
    <property type="project" value="InterPro"/>
</dbReference>
<sequence length="1021" mass="116803">MNYKELFPDWLADSKIYYATLINLSGDILYANEHFIRNFTPSGHENPKNSPFHILVHPSDRSQFIKAVQKCTHDPKTAVQFRKQYDPTHPDRWTDWELTQCKDEKGSLLGIIQVGHDLKEAKASEEKAKIETETLFRSTFEQAAAGIVHYYPSGTWIRSNKQFQELLGYSEEELKHLSFKDITHPEDYYLSENYQHELVEGTIDKYSIEKRFIRKNGNYFWGLAHVSAVHDEKNQFDYLVMVIQDLSGIKTIETRLKESEDKFEKAFFTNPAFMLISDINSGKMIEANSAWTEIFGYTLEETIGKTAIELGIISEKLRNELYDIIRKDKKVTNIELTISDKFGLPKVILYSSELFTYKDDDYVLTTGIDITERRQLQEELLSEKQRLQNILEGANVGAWEWNLTTGETLFDERWAAMLGYKLEELGEAGFNTLEKFTFEEDLERINRIIEKHIAGEIPYYEAEFRVKHKLGHTVWVLDRGKITKWSEDRKPLLMSGTQQDISDRKRYEASLIKNEIRLRTILETILDAVLIIDQKGTIQKCNLATEKTFGYHESELIGQNVNILMPEPDHSQHDQYLDSYRLTGVKRIIGYGRQITGKRKNGELFPADLAVTEWEFSGQTYFTGTIRDITNKIKVEEQLKQSQKLEALGQISGGIAHDFNNILTIVSGNLELIERKMNGAEHGMVKQIANAQKAVERGALLTQKLLAFARKQPLTPGIFEINQVLWNMSEILERVLGKHIDIKFKLNEEPLYVYLDKNDLENSILNLAINARDAMENSGNLIIITDKVSRNILPELQNSEGIADSFVEIAVIDTGRGIPPENISKIYEPFFTTKEAGRGTGLGLSTIYSFVKHFGGQIKVYSEVDVGTCFKLYLPLTVKSDKKEEPEAEETIQESGVPKKYKGKVLLVDDEVNILDIAKELLDDLGFQTVTATSAQEALEVLSIRKMDLLISDIMMPGKVDGLGLAEIVKVEYPNIKIILTSGFPGDLRKREYTDLSNFNFLNKPYKSKELEELIKQVMGK</sequence>
<keyword evidence="17" id="KW-1185">Reference proteome</keyword>
<dbReference type="PANTHER" id="PTHR43065">
    <property type="entry name" value="SENSOR HISTIDINE KINASE"/>
    <property type="match status" value="1"/>
</dbReference>
<evidence type="ECO:0000256" key="10">
    <source>
        <dbReference type="ARBA" id="ARBA00070616"/>
    </source>
</evidence>
<evidence type="ECO:0000259" key="15">
    <source>
        <dbReference type="PROSITE" id="PS50113"/>
    </source>
</evidence>
<keyword evidence="7" id="KW-0067">ATP-binding</keyword>
<feature type="domain" description="PAS" evidence="14">
    <location>
        <begin position="132"/>
        <end position="202"/>
    </location>
</feature>
<evidence type="ECO:0000256" key="7">
    <source>
        <dbReference type="ARBA" id="ARBA00022840"/>
    </source>
</evidence>
<dbReference type="Pfam" id="PF13426">
    <property type="entry name" value="PAS_9"/>
    <property type="match status" value="1"/>
</dbReference>
<dbReference type="InterPro" id="IPR004358">
    <property type="entry name" value="Sig_transdc_His_kin-like_C"/>
</dbReference>
<evidence type="ECO:0000313" key="17">
    <source>
        <dbReference type="Proteomes" id="UP000298058"/>
    </source>
</evidence>
<comment type="caution">
    <text evidence="16">The sequence shown here is derived from an EMBL/GenBank/DDBJ whole genome shotgun (WGS) entry which is preliminary data.</text>
</comment>
<evidence type="ECO:0000256" key="8">
    <source>
        <dbReference type="ARBA" id="ARBA00023012"/>
    </source>
</evidence>
<dbReference type="Pfam" id="PF08447">
    <property type="entry name" value="PAS_3"/>
    <property type="match status" value="2"/>
</dbReference>
<evidence type="ECO:0000256" key="2">
    <source>
        <dbReference type="ARBA" id="ARBA00012438"/>
    </source>
</evidence>
<organism evidence="16 17">
    <name type="scientific">Leptospira idonii</name>
    <dbReference type="NCBI Taxonomy" id="1193500"/>
    <lineage>
        <taxon>Bacteria</taxon>
        <taxon>Pseudomonadati</taxon>
        <taxon>Spirochaetota</taxon>
        <taxon>Spirochaetia</taxon>
        <taxon>Leptospirales</taxon>
        <taxon>Leptospiraceae</taxon>
        <taxon>Leptospira</taxon>
    </lineage>
</organism>
<dbReference type="InterPro" id="IPR000700">
    <property type="entry name" value="PAS-assoc_C"/>
</dbReference>
<dbReference type="Gene3D" id="3.30.450.20">
    <property type="entry name" value="PAS domain"/>
    <property type="match status" value="5"/>
</dbReference>
<dbReference type="InterPro" id="IPR001789">
    <property type="entry name" value="Sig_transdc_resp-reg_receiver"/>
</dbReference>
<dbReference type="CDD" id="cd00130">
    <property type="entry name" value="PAS"/>
    <property type="match status" value="4"/>
</dbReference>
<name>A0A4R9LYE7_9LEPT</name>
<evidence type="ECO:0000256" key="5">
    <source>
        <dbReference type="ARBA" id="ARBA00022741"/>
    </source>
</evidence>
<dbReference type="InterPro" id="IPR013655">
    <property type="entry name" value="PAS_fold_3"/>
</dbReference>
<protein>
    <recommendedName>
        <fullName evidence="10">Sensor protein FixL</fullName>
        <ecNumber evidence="2">2.7.13.3</ecNumber>
    </recommendedName>
</protein>
<dbReference type="Gene3D" id="3.40.50.2300">
    <property type="match status" value="1"/>
</dbReference>
<reference evidence="16" key="1">
    <citation type="journal article" date="2019" name="PLoS Negl. Trop. Dis.">
        <title>Revisiting the worldwide diversity of Leptospira species in the environment.</title>
        <authorList>
            <person name="Vincent A.T."/>
            <person name="Schiettekatte O."/>
            <person name="Bourhy P."/>
            <person name="Veyrier F.J."/>
            <person name="Picardeau M."/>
        </authorList>
    </citation>
    <scope>NUCLEOTIDE SEQUENCE [LARGE SCALE GENOMIC DNA]</scope>
    <source>
        <strain evidence="16">201300427</strain>
    </source>
</reference>
<dbReference type="InterPro" id="IPR036097">
    <property type="entry name" value="HisK_dim/P_sf"/>
</dbReference>
<dbReference type="EC" id="2.7.13.3" evidence="2"/>
<evidence type="ECO:0000256" key="4">
    <source>
        <dbReference type="ARBA" id="ARBA00022679"/>
    </source>
</evidence>
<dbReference type="AlphaFoldDB" id="A0A4R9LYE7"/>
<dbReference type="RefSeq" id="WP_135760156.1">
    <property type="nucleotide sequence ID" value="NZ_RQHW01000031.1"/>
</dbReference>
<proteinExistence type="predicted"/>
<comment type="function">
    <text evidence="9">Putative oxygen sensor; modulates the activity of FixJ, a transcriptional activator of nitrogen fixation fixK gene. FixL probably acts as a kinase that phosphorylates FixJ.</text>
</comment>
<feature type="domain" description="PAS" evidence="14">
    <location>
        <begin position="383"/>
        <end position="456"/>
    </location>
</feature>
<dbReference type="InterPro" id="IPR013767">
    <property type="entry name" value="PAS_fold"/>
</dbReference>
<dbReference type="PROSITE" id="PS50110">
    <property type="entry name" value="RESPONSE_REGULATORY"/>
    <property type="match status" value="1"/>
</dbReference>
<dbReference type="SMART" id="SM00448">
    <property type="entry name" value="REC"/>
    <property type="match status" value="1"/>
</dbReference>
<dbReference type="NCBIfam" id="TIGR00229">
    <property type="entry name" value="sensory_box"/>
    <property type="match status" value="4"/>
</dbReference>
<dbReference type="Gene3D" id="1.10.287.130">
    <property type="match status" value="1"/>
</dbReference>
<dbReference type="InterPro" id="IPR003661">
    <property type="entry name" value="HisK_dim/P_dom"/>
</dbReference>
<feature type="modified residue" description="4-aspartylphosphate" evidence="11">
    <location>
        <position position="953"/>
    </location>
</feature>
<dbReference type="Pfam" id="PF00072">
    <property type="entry name" value="Response_reg"/>
    <property type="match status" value="1"/>
</dbReference>
<dbReference type="PROSITE" id="PS50112">
    <property type="entry name" value="PAS"/>
    <property type="match status" value="4"/>
</dbReference>
<keyword evidence="6" id="KW-0418">Kinase</keyword>
<gene>
    <name evidence="16" type="ORF">EHS15_08605</name>
</gene>
<dbReference type="SMART" id="SM00091">
    <property type="entry name" value="PAS"/>
    <property type="match status" value="5"/>
</dbReference>
<dbReference type="EMBL" id="RQHW01000031">
    <property type="protein sequence ID" value="TGN19394.1"/>
    <property type="molecule type" value="Genomic_DNA"/>
</dbReference>
<feature type="domain" description="Response regulatory" evidence="13">
    <location>
        <begin position="904"/>
        <end position="1019"/>
    </location>
</feature>
<keyword evidence="5" id="KW-0547">Nucleotide-binding</keyword>
<dbReference type="PROSITE" id="PS50109">
    <property type="entry name" value="HIS_KIN"/>
    <property type="match status" value="1"/>
</dbReference>
<feature type="domain" description="PAC" evidence="15">
    <location>
        <begin position="206"/>
        <end position="258"/>
    </location>
</feature>
<keyword evidence="3 11" id="KW-0597">Phosphoprotein</keyword>
<keyword evidence="8" id="KW-0902">Two-component regulatory system</keyword>
<dbReference type="Pfam" id="PF00989">
    <property type="entry name" value="PAS"/>
    <property type="match status" value="2"/>
</dbReference>
<dbReference type="InterPro" id="IPR035965">
    <property type="entry name" value="PAS-like_dom_sf"/>
</dbReference>
<dbReference type="Proteomes" id="UP000298058">
    <property type="component" value="Unassembled WGS sequence"/>
</dbReference>
<evidence type="ECO:0000259" key="13">
    <source>
        <dbReference type="PROSITE" id="PS50110"/>
    </source>
</evidence>
<feature type="domain" description="Histidine kinase" evidence="12">
    <location>
        <begin position="654"/>
        <end position="878"/>
    </location>
</feature>
<dbReference type="InterPro" id="IPR000014">
    <property type="entry name" value="PAS"/>
</dbReference>
<feature type="domain" description="PAS" evidence="14">
    <location>
        <begin position="259"/>
        <end position="308"/>
    </location>
</feature>
<evidence type="ECO:0000259" key="14">
    <source>
        <dbReference type="PROSITE" id="PS50112"/>
    </source>
</evidence>
<dbReference type="PROSITE" id="PS50113">
    <property type="entry name" value="PAC"/>
    <property type="match status" value="2"/>
</dbReference>
<dbReference type="FunFam" id="3.30.450.20:FF:000060">
    <property type="entry name" value="Sensor protein FixL"/>
    <property type="match status" value="1"/>
</dbReference>
<dbReference type="InterPro" id="IPR001610">
    <property type="entry name" value="PAC"/>
</dbReference>
<evidence type="ECO:0000256" key="9">
    <source>
        <dbReference type="ARBA" id="ARBA00059827"/>
    </source>
</evidence>
<evidence type="ECO:0000313" key="16">
    <source>
        <dbReference type="EMBL" id="TGN19394.1"/>
    </source>
</evidence>
<accession>A0A4R9LYE7</accession>
<dbReference type="InterPro" id="IPR011006">
    <property type="entry name" value="CheY-like_superfamily"/>
</dbReference>
<evidence type="ECO:0000259" key="12">
    <source>
        <dbReference type="PROSITE" id="PS50109"/>
    </source>
</evidence>
<dbReference type="SMART" id="SM00387">
    <property type="entry name" value="HATPase_c"/>
    <property type="match status" value="1"/>
</dbReference>
<dbReference type="CDD" id="cd00082">
    <property type="entry name" value="HisKA"/>
    <property type="match status" value="1"/>
</dbReference>
<dbReference type="OrthoDB" id="9815750at2"/>
<evidence type="ECO:0000256" key="11">
    <source>
        <dbReference type="PROSITE-ProRule" id="PRU00169"/>
    </source>
</evidence>
<dbReference type="PRINTS" id="PR00344">
    <property type="entry name" value="BCTRLSENSOR"/>
</dbReference>
<dbReference type="InterPro" id="IPR005467">
    <property type="entry name" value="His_kinase_dom"/>
</dbReference>
<dbReference type="PANTHER" id="PTHR43065:SF49">
    <property type="entry name" value="HISTIDINE KINASE"/>
    <property type="match status" value="1"/>
</dbReference>
<dbReference type="SUPFAM" id="SSF55874">
    <property type="entry name" value="ATPase domain of HSP90 chaperone/DNA topoisomerase II/histidine kinase"/>
    <property type="match status" value="1"/>
</dbReference>
<dbReference type="GO" id="GO:0006355">
    <property type="term" value="P:regulation of DNA-templated transcription"/>
    <property type="evidence" value="ECO:0007669"/>
    <property type="project" value="InterPro"/>
</dbReference>
<dbReference type="SUPFAM" id="SSF47384">
    <property type="entry name" value="Homodimeric domain of signal transducing histidine kinase"/>
    <property type="match status" value="1"/>
</dbReference>
<dbReference type="InterPro" id="IPR003594">
    <property type="entry name" value="HATPase_dom"/>
</dbReference>